<protein>
    <recommendedName>
        <fullName evidence="3">Cysteine proteinase inhibitor</fullName>
    </recommendedName>
</protein>
<gene>
    <name evidence="1" type="ORF">GUJ93_ZPchr0007g6418</name>
</gene>
<name>A0A8J5W5W6_ZIZPA</name>
<evidence type="ECO:0000313" key="1">
    <source>
        <dbReference type="EMBL" id="KAG8078859.1"/>
    </source>
</evidence>
<dbReference type="Proteomes" id="UP000729402">
    <property type="component" value="Unassembled WGS sequence"/>
</dbReference>
<reference evidence="1" key="2">
    <citation type="submission" date="2021-02" db="EMBL/GenBank/DDBJ databases">
        <authorList>
            <person name="Kimball J.A."/>
            <person name="Haas M.W."/>
            <person name="Macchietto M."/>
            <person name="Kono T."/>
            <person name="Duquette J."/>
            <person name="Shao M."/>
        </authorList>
    </citation>
    <scope>NUCLEOTIDE SEQUENCE</scope>
    <source>
        <tissue evidence="1">Fresh leaf tissue</tissue>
    </source>
</reference>
<evidence type="ECO:0008006" key="3">
    <source>
        <dbReference type="Google" id="ProtNLM"/>
    </source>
</evidence>
<dbReference type="EMBL" id="JAAALK010000282">
    <property type="protein sequence ID" value="KAG8078859.1"/>
    <property type="molecule type" value="Genomic_DNA"/>
</dbReference>
<dbReference type="AlphaFoldDB" id="A0A8J5W5W6"/>
<keyword evidence="2" id="KW-1185">Reference proteome</keyword>
<evidence type="ECO:0000313" key="2">
    <source>
        <dbReference type="Proteomes" id="UP000729402"/>
    </source>
</evidence>
<organism evidence="1 2">
    <name type="scientific">Zizania palustris</name>
    <name type="common">Northern wild rice</name>
    <dbReference type="NCBI Taxonomy" id="103762"/>
    <lineage>
        <taxon>Eukaryota</taxon>
        <taxon>Viridiplantae</taxon>
        <taxon>Streptophyta</taxon>
        <taxon>Embryophyta</taxon>
        <taxon>Tracheophyta</taxon>
        <taxon>Spermatophyta</taxon>
        <taxon>Magnoliopsida</taxon>
        <taxon>Liliopsida</taxon>
        <taxon>Poales</taxon>
        <taxon>Poaceae</taxon>
        <taxon>BOP clade</taxon>
        <taxon>Oryzoideae</taxon>
        <taxon>Oryzeae</taxon>
        <taxon>Zizaniinae</taxon>
        <taxon>Zizania</taxon>
    </lineage>
</organism>
<sequence length="265" mass="28443">MPTEGGNTAARTASSAVALVPCSRRSRRVFLVASRAMDRCQSCTTAKSVACRLSACTSVDVTRRVMLSSMAKRRIREHWAIRGERKQKKNRRVELSTIGSTTGGKFYGQGKRVASVTPCITCSSYNGFQAASRPSCAGAAPLAALVRARASPTGSGRRAEAAPGGWMVGVRTWSRGGQQRGAGARALLRPGAQRPARLQRRRRRPRAGLLLFSRAVAAQTQVVSGIKYYLRIAARDGRVRRRRGRQSLGAIPCDGLLAGGGAARY</sequence>
<comment type="caution">
    <text evidence="1">The sequence shown here is derived from an EMBL/GenBank/DDBJ whole genome shotgun (WGS) entry which is preliminary data.</text>
</comment>
<accession>A0A8J5W5W6</accession>
<reference evidence="1" key="1">
    <citation type="journal article" date="2021" name="bioRxiv">
        <title>Whole Genome Assembly and Annotation of Northern Wild Rice, Zizania palustris L., Supports a Whole Genome Duplication in the Zizania Genus.</title>
        <authorList>
            <person name="Haas M."/>
            <person name="Kono T."/>
            <person name="Macchietto M."/>
            <person name="Millas R."/>
            <person name="McGilp L."/>
            <person name="Shao M."/>
            <person name="Duquette J."/>
            <person name="Hirsch C.N."/>
            <person name="Kimball J."/>
        </authorList>
    </citation>
    <scope>NUCLEOTIDE SEQUENCE</scope>
    <source>
        <tissue evidence="1">Fresh leaf tissue</tissue>
    </source>
</reference>
<proteinExistence type="predicted"/>